<keyword evidence="3 10" id="KW-0812">Transmembrane</keyword>
<evidence type="ECO:0000256" key="2">
    <source>
        <dbReference type="ARBA" id="ARBA00022448"/>
    </source>
</evidence>
<dbReference type="SMART" id="SM00079">
    <property type="entry name" value="PBPe"/>
    <property type="match status" value="1"/>
</dbReference>
<keyword evidence="4 10" id="KW-1133">Transmembrane helix</keyword>
<reference evidence="13 14" key="1">
    <citation type="submission" date="2016-12" db="EMBL/GenBank/DDBJ databases">
        <title>Diversity of luminous bacteria.</title>
        <authorList>
            <person name="Yoshizawa S."/>
            <person name="Kogure K."/>
        </authorList>
    </citation>
    <scope>NUCLEOTIDE SEQUENCE [LARGE SCALE GENOMIC DNA]</scope>
    <source>
        <strain evidence="13 14">LC1-200</strain>
    </source>
</reference>
<keyword evidence="8" id="KW-0325">Glycoprotein</keyword>
<evidence type="ECO:0000256" key="7">
    <source>
        <dbReference type="ARBA" id="ARBA00023170"/>
    </source>
</evidence>
<comment type="caution">
    <text evidence="13">The sequence shown here is derived from an EMBL/GenBank/DDBJ whole genome shotgun (WGS) entry which is preliminary data.</text>
</comment>
<dbReference type="Pfam" id="PF00497">
    <property type="entry name" value="SBP_bac_3"/>
    <property type="match status" value="1"/>
</dbReference>
<dbReference type="OrthoDB" id="9799090at2"/>
<evidence type="ECO:0000256" key="3">
    <source>
        <dbReference type="ARBA" id="ARBA00022692"/>
    </source>
</evidence>
<evidence type="ECO:0000256" key="5">
    <source>
        <dbReference type="ARBA" id="ARBA00023065"/>
    </source>
</evidence>
<keyword evidence="5" id="KW-0406">Ion transport</keyword>
<evidence type="ECO:0000256" key="9">
    <source>
        <dbReference type="ARBA" id="ARBA00023303"/>
    </source>
</evidence>
<gene>
    <name evidence="13" type="ORF">BTO08_19720</name>
</gene>
<feature type="domain" description="Ionotropic glutamate receptor C-terminal" evidence="12">
    <location>
        <begin position="76"/>
        <end position="399"/>
    </location>
</feature>
<accession>A0A2S7VLC3</accession>
<sequence>MPQANTLVIYCSPRLAIYHHLLLLVLFIILFAGSYSHSAIANTQMTAITDTSKTNHQAVDTSRDLPTISSSPSNKELVIGTYICPPFVMQDQFGEYTGLSILLWQQIAEKLELPYTFKNYPLKDLLKAVAAKEIDIGLSCLSITPEREQIIDFSHSFYETHLAIVVKSASHFDTFKSIITNRHLLTIIAIFITAAAIVGGLYYLLEHRVNDKLYSMRSRPAQLIEGFILGLLFITKGPFNYYEFKTLTGRVLTVGLAVFTTLFIASITAVLASTFTIGLINSDIKSPNDLANVSTGAKTASTSSQFLTRHSITHRQYDTVVEMLDALERGEIDAAVNDDAIVKYEIKIAQQNGKYEKLTVLPYQFEKQNYGIALIEQSPYEESVNRELLQFRQSNEWRNALLEYFKIK</sequence>
<keyword evidence="6 10" id="KW-0472">Membrane</keyword>
<dbReference type="InterPro" id="IPR001320">
    <property type="entry name" value="Iontro_rcpt_C"/>
</dbReference>
<evidence type="ECO:0000256" key="8">
    <source>
        <dbReference type="ARBA" id="ARBA00023180"/>
    </source>
</evidence>
<dbReference type="RefSeq" id="WP_105062267.1">
    <property type="nucleotide sequence ID" value="NZ_MSCJ01000003.1"/>
</dbReference>
<dbReference type="InterPro" id="IPR001638">
    <property type="entry name" value="Solute-binding_3/MltF_N"/>
</dbReference>
<evidence type="ECO:0000256" key="6">
    <source>
        <dbReference type="ARBA" id="ARBA00023136"/>
    </source>
</evidence>
<feature type="transmembrane region" description="Helical" evidence="10">
    <location>
        <begin position="220"/>
        <end position="239"/>
    </location>
</feature>
<name>A0A2S7VLC3_PHOAN</name>
<dbReference type="InterPro" id="IPR015683">
    <property type="entry name" value="Ionotropic_Glu_rcpt"/>
</dbReference>
<evidence type="ECO:0000256" key="1">
    <source>
        <dbReference type="ARBA" id="ARBA00004141"/>
    </source>
</evidence>
<evidence type="ECO:0000313" key="14">
    <source>
        <dbReference type="Proteomes" id="UP000238730"/>
    </source>
</evidence>
<dbReference type="Gene3D" id="3.40.190.10">
    <property type="entry name" value="Periplasmic binding protein-like II"/>
    <property type="match status" value="3"/>
</dbReference>
<dbReference type="SUPFAM" id="SSF53850">
    <property type="entry name" value="Periplasmic binding protein-like II"/>
    <property type="match status" value="1"/>
</dbReference>
<feature type="transmembrane region" description="Helical" evidence="10">
    <location>
        <begin position="15"/>
        <end position="35"/>
    </location>
</feature>
<feature type="domain" description="Solute-binding protein family 3/N-terminal" evidence="11">
    <location>
        <begin position="76"/>
        <end position="408"/>
    </location>
</feature>
<protein>
    <submittedName>
        <fullName evidence="13">ABC transporter substrate-binding protein</fullName>
    </submittedName>
</protein>
<feature type="transmembrane region" description="Helical" evidence="10">
    <location>
        <begin position="184"/>
        <end position="205"/>
    </location>
</feature>
<dbReference type="GO" id="GO:0015276">
    <property type="term" value="F:ligand-gated monoatomic ion channel activity"/>
    <property type="evidence" value="ECO:0007669"/>
    <property type="project" value="InterPro"/>
</dbReference>
<evidence type="ECO:0000256" key="4">
    <source>
        <dbReference type="ARBA" id="ARBA00022989"/>
    </source>
</evidence>
<dbReference type="GO" id="GO:0016020">
    <property type="term" value="C:membrane"/>
    <property type="evidence" value="ECO:0007669"/>
    <property type="project" value="UniProtKB-SubCell"/>
</dbReference>
<organism evidence="13 14">
    <name type="scientific">Photobacterium angustum</name>
    <dbReference type="NCBI Taxonomy" id="661"/>
    <lineage>
        <taxon>Bacteria</taxon>
        <taxon>Pseudomonadati</taxon>
        <taxon>Pseudomonadota</taxon>
        <taxon>Gammaproteobacteria</taxon>
        <taxon>Vibrionales</taxon>
        <taxon>Vibrionaceae</taxon>
        <taxon>Photobacterium</taxon>
    </lineage>
</organism>
<evidence type="ECO:0000313" key="13">
    <source>
        <dbReference type="EMBL" id="PQJ62460.1"/>
    </source>
</evidence>
<dbReference type="AlphaFoldDB" id="A0A2S7VLC3"/>
<feature type="transmembrane region" description="Helical" evidence="10">
    <location>
        <begin position="251"/>
        <end position="280"/>
    </location>
</feature>
<dbReference type="PANTHER" id="PTHR18966">
    <property type="entry name" value="IONOTROPIC GLUTAMATE RECEPTOR"/>
    <property type="match status" value="1"/>
</dbReference>
<evidence type="ECO:0000256" key="10">
    <source>
        <dbReference type="SAM" id="Phobius"/>
    </source>
</evidence>
<dbReference type="SMART" id="SM00062">
    <property type="entry name" value="PBPb"/>
    <property type="match status" value="1"/>
</dbReference>
<evidence type="ECO:0000259" key="11">
    <source>
        <dbReference type="SMART" id="SM00062"/>
    </source>
</evidence>
<dbReference type="EMBL" id="MSCJ01000003">
    <property type="protein sequence ID" value="PQJ62460.1"/>
    <property type="molecule type" value="Genomic_DNA"/>
</dbReference>
<evidence type="ECO:0000259" key="12">
    <source>
        <dbReference type="SMART" id="SM00079"/>
    </source>
</evidence>
<dbReference type="Pfam" id="PF00060">
    <property type="entry name" value="Lig_chan"/>
    <property type="match status" value="1"/>
</dbReference>
<keyword evidence="2" id="KW-0813">Transport</keyword>
<keyword evidence="9" id="KW-0407">Ion channel</keyword>
<keyword evidence="7" id="KW-0675">Receptor</keyword>
<comment type="subcellular location">
    <subcellularLocation>
        <location evidence="1">Membrane</location>
        <topology evidence="1">Multi-pass membrane protein</topology>
    </subcellularLocation>
</comment>
<dbReference type="Proteomes" id="UP000238730">
    <property type="component" value="Unassembled WGS sequence"/>
</dbReference>
<proteinExistence type="predicted"/>